<feature type="compositionally biased region" description="Acidic residues" evidence="1">
    <location>
        <begin position="58"/>
        <end position="74"/>
    </location>
</feature>
<keyword evidence="3" id="KW-0418">Kinase</keyword>
<keyword evidence="4" id="KW-1185">Reference proteome</keyword>
<dbReference type="AlphaFoldDB" id="A0A9P4YTK1"/>
<feature type="compositionally biased region" description="Basic and acidic residues" evidence="1">
    <location>
        <begin position="105"/>
        <end position="118"/>
    </location>
</feature>
<evidence type="ECO:0000259" key="2">
    <source>
        <dbReference type="Pfam" id="PF10252"/>
    </source>
</evidence>
<name>A0A9P4YTK1_9HYPO</name>
<feature type="region of interest" description="Disordered" evidence="1">
    <location>
        <begin position="238"/>
        <end position="282"/>
    </location>
</feature>
<feature type="compositionally biased region" description="Basic and acidic residues" evidence="1">
    <location>
        <begin position="195"/>
        <end position="208"/>
    </location>
</feature>
<reference evidence="3" key="1">
    <citation type="submission" date="2020-03" db="EMBL/GenBank/DDBJ databases">
        <title>Site-based positive gene gene selection in Geosmithia morbida across the United States reveals a broad range of putative effectors and factors for local host and environmental adapation.</title>
        <authorList>
            <person name="Onufrak A."/>
            <person name="Murdoch R.W."/>
            <person name="Gazis R."/>
            <person name="Huff M."/>
            <person name="Staton M."/>
            <person name="Klingeman W."/>
            <person name="Hadziabdic D."/>
        </authorList>
    </citation>
    <scope>NUCLEOTIDE SEQUENCE</scope>
    <source>
        <strain evidence="3">1262</strain>
    </source>
</reference>
<dbReference type="InterPro" id="IPR019380">
    <property type="entry name" value="Casein_kinase_sb_PP28"/>
</dbReference>
<feature type="compositionally biased region" description="Basic and acidic residues" evidence="1">
    <location>
        <begin position="238"/>
        <end position="262"/>
    </location>
</feature>
<dbReference type="GO" id="GO:0016301">
    <property type="term" value="F:kinase activity"/>
    <property type="evidence" value="ECO:0007669"/>
    <property type="project" value="UniProtKB-KW"/>
</dbReference>
<dbReference type="Pfam" id="PF10252">
    <property type="entry name" value="PP28"/>
    <property type="match status" value="1"/>
</dbReference>
<comment type="caution">
    <text evidence="3">The sequence shown here is derived from an EMBL/GenBank/DDBJ whole genome shotgun (WGS) entry which is preliminary data.</text>
</comment>
<organism evidence="3 4">
    <name type="scientific">Geosmithia morbida</name>
    <dbReference type="NCBI Taxonomy" id="1094350"/>
    <lineage>
        <taxon>Eukaryota</taxon>
        <taxon>Fungi</taxon>
        <taxon>Dikarya</taxon>
        <taxon>Ascomycota</taxon>
        <taxon>Pezizomycotina</taxon>
        <taxon>Sordariomycetes</taxon>
        <taxon>Hypocreomycetidae</taxon>
        <taxon>Hypocreales</taxon>
        <taxon>Bionectriaceae</taxon>
        <taxon>Geosmithia</taxon>
    </lineage>
</organism>
<feature type="compositionally biased region" description="Acidic residues" evidence="1">
    <location>
        <begin position="124"/>
        <end position="137"/>
    </location>
</feature>
<dbReference type="EMBL" id="JAANYQ010000012">
    <property type="protein sequence ID" value="KAF4121524.1"/>
    <property type="molecule type" value="Genomic_DNA"/>
</dbReference>
<evidence type="ECO:0000256" key="1">
    <source>
        <dbReference type="SAM" id="MobiDB-lite"/>
    </source>
</evidence>
<feature type="compositionally biased region" description="Polar residues" evidence="1">
    <location>
        <begin position="1"/>
        <end position="10"/>
    </location>
</feature>
<evidence type="ECO:0000313" key="4">
    <source>
        <dbReference type="Proteomes" id="UP000749293"/>
    </source>
</evidence>
<dbReference type="RefSeq" id="XP_035320176.1">
    <property type="nucleotide sequence ID" value="XM_035463912.1"/>
</dbReference>
<feature type="domain" description="Casein kinase substrate phosphoprotein PP28" evidence="2">
    <location>
        <begin position="146"/>
        <end position="250"/>
    </location>
</feature>
<feature type="region of interest" description="Disordered" evidence="1">
    <location>
        <begin position="1"/>
        <end position="208"/>
    </location>
</feature>
<proteinExistence type="predicted"/>
<dbReference type="GeneID" id="55968161"/>
<feature type="compositionally biased region" description="Low complexity" evidence="1">
    <location>
        <begin position="79"/>
        <end position="91"/>
    </location>
</feature>
<dbReference type="OrthoDB" id="21120at2759"/>
<evidence type="ECO:0000313" key="3">
    <source>
        <dbReference type="EMBL" id="KAF4121524.1"/>
    </source>
</evidence>
<dbReference type="Proteomes" id="UP000749293">
    <property type="component" value="Unassembled WGS sequence"/>
</dbReference>
<sequence length="282" mass="30142">MAPGGATSTRGRGGKFKKYTRGGNTGGHHFSRDLQPIDDDGNAVSMWAEEGRDHDGSSDSEEDGEEDSEEEESGDGGKEAVAAAQAAAQEAATREDRKAQKKARKEAALARQKAKDVQVGDLPTSDEDESDEDDDEAAGGPGLPANPNHSRAAREQAAKAAAPRNEDGDGDDDPGEGDSGVQGLTKGVKDLSTLSRREREAVEAAASRERYLRLQAQGKTDEAKADLARLKVIREQRAAEAARRQVEKEEKDEADKTRRAELEAALNKKRQPAAGKKGSKKK</sequence>
<gene>
    <name evidence="3" type="ORF">GMORB2_1931</name>
</gene>
<feature type="compositionally biased region" description="Basic residues" evidence="1">
    <location>
        <begin position="267"/>
        <end position="282"/>
    </location>
</feature>
<accession>A0A9P4YTK1</accession>
<keyword evidence="3" id="KW-0808">Transferase</keyword>
<protein>
    <submittedName>
        <fullName evidence="3">Casein kinase substrate phosphoprotein PP28</fullName>
    </submittedName>
</protein>
<dbReference type="InterPro" id="IPR039876">
    <property type="entry name" value="HAP28"/>
</dbReference>
<dbReference type="PANTHER" id="PTHR22055">
    <property type="entry name" value="28 KDA HEAT- AND ACID-STABLE PHOSPHOPROTEIN PDGF-ASSOCIATED PROTEIN"/>
    <property type="match status" value="1"/>
</dbReference>